<evidence type="ECO:0000313" key="10">
    <source>
        <dbReference type="Proteomes" id="UP001597318"/>
    </source>
</evidence>
<dbReference type="InterPro" id="IPR007353">
    <property type="entry name" value="DUF421"/>
</dbReference>
<organism evidence="9 10">
    <name type="scientific">Metabacillus endolithicus</name>
    <dbReference type="NCBI Taxonomy" id="1535204"/>
    <lineage>
        <taxon>Bacteria</taxon>
        <taxon>Bacillati</taxon>
        <taxon>Bacillota</taxon>
        <taxon>Bacilli</taxon>
        <taxon>Bacillales</taxon>
        <taxon>Bacillaceae</taxon>
        <taxon>Metabacillus</taxon>
    </lineage>
</organism>
<name>A0ABW5C2W2_9BACI</name>
<evidence type="ECO:0000256" key="6">
    <source>
        <dbReference type="ARBA" id="ARBA00023136"/>
    </source>
</evidence>
<feature type="transmembrane region" description="Helical" evidence="7">
    <location>
        <begin position="63"/>
        <end position="81"/>
    </location>
</feature>
<feature type="domain" description="YetF C-terminal" evidence="8">
    <location>
        <begin position="86"/>
        <end position="218"/>
    </location>
</feature>
<dbReference type="InterPro" id="IPR023090">
    <property type="entry name" value="UPF0702_alpha/beta_dom_sf"/>
</dbReference>
<gene>
    <name evidence="9" type="ORF">ACFSKK_16280</name>
</gene>
<comment type="similarity">
    <text evidence="2">Belongs to the UPF0702 family.</text>
</comment>
<dbReference type="Proteomes" id="UP001597318">
    <property type="component" value="Unassembled WGS sequence"/>
</dbReference>
<keyword evidence="10" id="KW-1185">Reference proteome</keyword>
<dbReference type="PANTHER" id="PTHR34582:SF6">
    <property type="entry name" value="UPF0702 TRANSMEMBRANE PROTEIN YCAP"/>
    <property type="match status" value="1"/>
</dbReference>
<accession>A0ABW5C2W2</accession>
<evidence type="ECO:0000259" key="8">
    <source>
        <dbReference type="Pfam" id="PF04239"/>
    </source>
</evidence>
<keyword evidence="4 7" id="KW-0812">Transmembrane</keyword>
<keyword evidence="6 7" id="KW-0472">Membrane</keyword>
<protein>
    <submittedName>
        <fullName evidence="9">DUF421 domain-containing protein</fullName>
    </submittedName>
</protein>
<dbReference type="Gene3D" id="3.30.240.20">
    <property type="entry name" value="bsu07140 like domains"/>
    <property type="match status" value="2"/>
</dbReference>
<feature type="transmembrane region" description="Helical" evidence="7">
    <location>
        <begin position="12"/>
        <end position="30"/>
    </location>
</feature>
<proteinExistence type="inferred from homology"/>
<comment type="caution">
    <text evidence="9">The sequence shown here is derived from an EMBL/GenBank/DDBJ whole genome shotgun (WGS) entry which is preliminary data.</text>
</comment>
<sequence>MEDLMKDLLIVLGRIVTILPLLLFVTIFMGKRAIGELPIFDFLIILTLGAVVGADIADPNIKHLPTAFTIVVIGIFQRLVARWKIKNRKFGKLITFEPTLVVQNGKLLKENISRIHYSIDNVLQMLREKNTFDLNEVELAIIEANGALSVLKKDEKQTVTKEDMKLTSSSPSISFPVMMEGKIYDNTLRYFQVDETWLKQQLAHKGIITYENIFYISLNRNLDLSISFNDEKNEKLPPLYH</sequence>
<comment type="subcellular location">
    <subcellularLocation>
        <location evidence="1">Cell membrane</location>
        <topology evidence="1">Multi-pass membrane protein</topology>
    </subcellularLocation>
</comment>
<dbReference type="Pfam" id="PF04239">
    <property type="entry name" value="DUF421"/>
    <property type="match status" value="1"/>
</dbReference>
<evidence type="ECO:0000256" key="5">
    <source>
        <dbReference type="ARBA" id="ARBA00022989"/>
    </source>
</evidence>
<dbReference type="RefSeq" id="WP_379052513.1">
    <property type="nucleotide sequence ID" value="NZ_JBHUIK010000003.1"/>
</dbReference>
<feature type="transmembrane region" description="Helical" evidence="7">
    <location>
        <begin position="37"/>
        <end position="57"/>
    </location>
</feature>
<keyword evidence="3" id="KW-1003">Cell membrane</keyword>
<evidence type="ECO:0000256" key="1">
    <source>
        <dbReference type="ARBA" id="ARBA00004651"/>
    </source>
</evidence>
<evidence type="ECO:0000256" key="4">
    <source>
        <dbReference type="ARBA" id="ARBA00022692"/>
    </source>
</evidence>
<dbReference type="PANTHER" id="PTHR34582">
    <property type="entry name" value="UPF0702 TRANSMEMBRANE PROTEIN YCAP"/>
    <property type="match status" value="1"/>
</dbReference>
<dbReference type="EMBL" id="JBHUIK010000003">
    <property type="protein sequence ID" value="MFD2215250.1"/>
    <property type="molecule type" value="Genomic_DNA"/>
</dbReference>
<evidence type="ECO:0000256" key="3">
    <source>
        <dbReference type="ARBA" id="ARBA00022475"/>
    </source>
</evidence>
<evidence type="ECO:0000256" key="7">
    <source>
        <dbReference type="SAM" id="Phobius"/>
    </source>
</evidence>
<evidence type="ECO:0000313" key="9">
    <source>
        <dbReference type="EMBL" id="MFD2215250.1"/>
    </source>
</evidence>
<evidence type="ECO:0000256" key="2">
    <source>
        <dbReference type="ARBA" id="ARBA00006448"/>
    </source>
</evidence>
<reference evidence="10" key="1">
    <citation type="journal article" date="2019" name="Int. J. Syst. Evol. Microbiol.">
        <title>The Global Catalogue of Microorganisms (GCM) 10K type strain sequencing project: providing services to taxonomists for standard genome sequencing and annotation.</title>
        <authorList>
            <consortium name="The Broad Institute Genomics Platform"/>
            <consortium name="The Broad Institute Genome Sequencing Center for Infectious Disease"/>
            <person name="Wu L."/>
            <person name="Ma J."/>
        </authorList>
    </citation>
    <scope>NUCLEOTIDE SEQUENCE [LARGE SCALE GENOMIC DNA]</scope>
    <source>
        <strain evidence="10">CGMCC 1.15474</strain>
    </source>
</reference>
<keyword evidence="5 7" id="KW-1133">Transmembrane helix</keyword>